<reference evidence="4 5" key="1">
    <citation type="submission" date="2020-02" db="EMBL/GenBank/DDBJ databases">
        <title>Genome assembly of a novel Clostridium senegalense strain.</title>
        <authorList>
            <person name="Gupta T.B."/>
            <person name="Jauregui R."/>
            <person name="Maclean P."/>
            <person name="Nawarathana A."/>
            <person name="Brightwell G."/>
        </authorList>
    </citation>
    <scope>NUCLEOTIDE SEQUENCE [LARGE SCALE GENOMIC DNA]</scope>
    <source>
        <strain evidence="4 5">AGRFS4</strain>
    </source>
</reference>
<dbReference type="PANTHER" id="PTHR30373:SF2">
    <property type="entry name" value="UPF0603 PROTEIN YGCG"/>
    <property type="match status" value="1"/>
</dbReference>
<evidence type="ECO:0000256" key="1">
    <source>
        <dbReference type="SAM" id="MobiDB-lite"/>
    </source>
</evidence>
<proteinExistence type="predicted"/>
<organism evidence="4 5">
    <name type="scientific">Clostridium senegalense</name>
    <dbReference type="NCBI Taxonomy" id="1465809"/>
    <lineage>
        <taxon>Bacteria</taxon>
        <taxon>Bacillati</taxon>
        <taxon>Bacillota</taxon>
        <taxon>Clostridia</taxon>
        <taxon>Eubacteriales</taxon>
        <taxon>Clostridiaceae</taxon>
        <taxon>Clostridium</taxon>
    </lineage>
</organism>
<dbReference type="Proteomes" id="UP000481872">
    <property type="component" value="Unassembled WGS sequence"/>
</dbReference>
<dbReference type="AlphaFoldDB" id="A0A6M0H526"/>
<keyword evidence="2" id="KW-0472">Membrane</keyword>
<dbReference type="RefSeq" id="WP_061996806.1">
    <property type="nucleotide sequence ID" value="NZ_JAAGPU010000011.1"/>
</dbReference>
<dbReference type="Gene3D" id="3.10.310.50">
    <property type="match status" value="1"/>
</dbReference>
<feature type="domain" description="TPM" evidence="3">
    <location>
        <begin position="38"/>
        <end position="159"/>
    </location>
</feature>
<feature type="transmembrane region" description="Helical" evidence="2">
    <location>
        <begin position="191"/>
        <end position="208"/>
    </location>
</feature>
<feature type="region of interest" description="Disordered" evidence="1">
    <location>
        <begin position="238"/>
        <end position="277"/>
    </location>
</feature>
<name>A0A6M0H526_9CLOT</name>
<feature type="compositionally biased region" description="Gly residues" evidence="1">
    <location>
        <begin position="248"/>
        <end position="277"/>
    </location>
</feature>
<accession>A0A6M0H526</accession>
<sequence length="277" mass="30568">MKNLIKRISAFLIFLFVCITPLSAFSIEYESPTKYKYINDYVGIMDEKTRDEIISIGKELEDKTSAQSTIVIINSLQGNSIEDYANKLFRQWGIGTSEKDNGLLILMAIEDKQYRVEVGRGLEGAITDIYSNRVMEGEAKPYFKEGDYSTGLLNAYKVFAQDIATEYNQTLSYDYSPQENYKEGSQSDGESAILIGIIVFIILGDALFNKGRLMSLLFLRRRRGRYYGTGPIIRNNRKNDDDDDFFGPFGGGGGSSGGGFGGFGGGSSNGGGSSGSW</sequence>
<dbReference type="Pfam" id="PF04536">
    <property type="entry name" value="TPM_phosphatase"/>
    <property type="match status" value="1"/>
</dbReference>
<protein>
    <submittedName>
        <fullName evidence="4">TPM domain-containing protein</fullName>
    </submittedName>
</protein>
<keyword evidence="2" id="KW-1133">Transmembrane helix</keyword>
<dbReference type="EMBL" id="JAAGPU010000011">
    <property type="protein sequence ID" value="NEU04682.1"/>
    <property type="molecule type" value="Genomic_DNA"/>
</dbReference>
<gene>
    <name evidence="4" type="ORF">G3M99_07345</name>
</gene>
<evidence type="ECO:0000256" key="2">
    <source>
        <dbReference type="SAM" id="Phobius"/>
    </source>
</evidence>
<evidence type="ECO:0000259" key="3">
    <source>
        <dbReference type="Pfam" id="PF04536"/>
    </source>
</evidence>
<evidence type="ECO:0000313" key="5">
    <source>
        <dbReference type="Proteomes" id="UP000481872"/>
    </source>
</evidence>
<evidence type="ECO:0000313" key="4">
    <source>
        <dbReference type="EMBL" id="NEU04682.1"/>
    </source>
</evidence>
<comment type="caution">
    <text evidence="4">The sequence shown here is derived from an EMBL/GenBank/DDBJ whole genome shotgun (WGS) entry which is preliminary data.</text>
</comment>
<dbReference type="PANTHER" id="PTHR30373">
    <property type="entry name" value="UPF0603 PROTEIN YGCG"/>
    <property type="match status" value="1"/>
</dbReference>
<keyword evidence="2" id="KW-0812">Transmembrane</keyword>
<keyword evidence="5" id="KW-1185">Reference proteome</keyword>
<dbReference type="InterPro" id="IPR007621">
    <property type="entry name" value="TPM_dom"/>
</dbReference>